<name>A0A8S9TWH0_PHYIN</name>
<organism evidence="1 2">
    <name type="scientific">Phytophthora infestans</name>
    <name type="common">Potato late blight agent</name>
    <name type="synonym">Botrytis infestans</name>
    <dbReference type="NCBI Taxonomy" id="4787"/>
    <lineage>
        <taxon>Eukaryota</taxon>
        <taxon>Sar</taxon>
        <taxon>Stramenopiles</taxon>
        <taxon>Oomycota</taxon>
        <taxon>Peronosporomycetes</taxon>
        <taxon>Peronosporales</taxon>
        <taxon>Peronosporaceae</taxon>
        <taxon>Phytophthora</taxon>
    </lineage>
</organism>
<proteinExistence type="predicted"/>
<dbReference type="AlphaFoldDB" id="A0A8S9TWH0"/>
<gene>
    <name evidence="1" type="ORF">GN958_ATG18500</name>
</gene>
<protein>
    <submittedName>
        <fullName evidence="1">Uncharacterized protein</fullName>
    </submittedName>
</protein>
<dbReference type="Proteomes" id="UP000704712">
    <property type="component" value="Unassembled WGS sequence"/>
</dbReference>
<comment type="caution">
    <text evidence="1">The sequence shown here is derived from an EMBL/GenBank/DDBJ whole genome shotgun (WGS) entry which is preliminary data.</text>
</comment>
<evidence type="ECO:0000313" key="2">
    <source>
        <dbReference type="Proteomes" id="UP000704712"/>
    </source>
</evidence>
<evidence type="ECO:0000313" key="1">
    <source>
        <dbReference type="EMBL" id="KAF4132383.1"/>
    </source>
</evidence>
<reference evidence="1" key="1">
    <citation type="submission" date="2020-03" db="EMBL/GenBank/DDBJ databases">
        <title>Hybrid Assembly of Korean Phytophthora infestans isolates.</title>
        <authorList>
            <person name="Prokchorchik M."/>
            <person name="Lee Y."/>
            <person name="Seo J."/>
            <person name="Cho J.-H."/>
            <person name="Park Y.-E."/>
            <person name="Jang D.-C."/>
            <person name="Im J.-S."/>
            <person name="Choi J.-G."/>
            <person name="Park H.-J."/>
            <person name="Lee G.-B."/>
            <person name="Lee Y.-G."/>
            <person name="Hong S.-Y."/>
            <person name="Cho K."/>
            <person name="Sohn K.H."/>
        </authorList>
    </citation>
    <scope>NUCLEOTIDE SEQUENCE</scope>
    <source>
        <strain evidence="1">KR_2_A2</strain>
    </source>
</reference>
<accession>A0A8S9TWH0</accession>
<dbReference type="EMBL" id="JAACNO010002552">
    <property type="protein sequence ID" value="KAF4132383.1"/>
    <property type="molecule type" value="Genomic_DNA"/>
</dbReference>
<sequence>MAAKRYVCSDPKHKFTNYPFMIKTRQLALANAVTACDKSGSADEVNSSDEGDVWTAVATTTLSTNSLEWLLDSVATHYLCGNRDLMPGLEPSHLPIRVANGAVNEATAKGSCVVIALVGGIIKPIFLTGAYLDEWLERSLISVKQPCKANLTVFFSDVCTIRDRDNNIVATATKICDLWCLSSIPSGVASCEGQH</sequence>